<evidence type="ECO:0000313" key="3">
    <source>
        <dbReference type="EMBL" id="OOP70739.1"/>
    </source>
</evidence>
<feature type="domain" description="AP2-like integrase N-terminal" evidence="2">
    <location>
        <begin position="5"/>
        <end position="32"/>
    </location>
</feature>
<protein>
    <recommendedName>
        <fullName evidence="2">AP2-like integrase N-terminal domain-containing protein</fullName>
    </recommendedName>
</protein>
<organism evidence="3 4">
    <name type="scientific">Clostridium beijerinckii</name>
    <name type="common">Clostridium MP</name>
    <dbReference type="NCBI Taxonomy" id="1520"/>
    <lineage>
        <taxon>Bacteria</taxon>
        <taxon>Bacillati</taxon>
        <taxon>Bacillota</taxon>
        <taxon>Clostridia</taxon>
        <taxon>Eubacteriales</taxon>
        <taxon>Clostridiaceae</taxon>
        <taxon>Clostridium</taxon>
    </lineage>
</organism>
<feature type="compositionally biased region" description="Basic and acidic residues" evidence="1">
    <location>
        <begin position="18"/>
        <end position="32"/>
    </location>
</feature>
<evidence type="ECO:0000313" key="4">
    <source>
        <dbReference type="Proteomes" id="UP000190959"/>
    </source>
</evidence>
<dbReference type="Proteomes" id="UP000190959">
    <property type="component" value="Unassembled WGS sequence"/>
</dbReference>
<feature type="region of interest" description="Disordered" evidence="1">
    <location>
        <begin position="1"/>
        <end position="32"/>
    </location>
</feature>
<dbReference type="EMBL" id="MWMH01000013">
    <property type="protein sequence ID" value="OOP70739.1"/>
    <property type="molecule type" value="Genomic_DNA"/>
</dbReference>
<sequence>MKANWRATVSLGYTNGKKNVERKQGFKTKKEA</sequence>
<proteinExistence type="predicted"/>
<gene>
    <name evidence="3" type="ORF">CBEIBR21_25310</name>
</gene>
<reference evidence="3 4" key="1">
    <citation type="submission" date="2017-02" db="EMBL/GenBank/DDBJ databases">
        <title>Genome sequence of Clostridium beijerinckii Br21.</title>
        <authorList>
            <person name="Fonseca B.C."/>
            <person name="Guazzaroni M.E."/>
            <person name="Riano-Pachon D.M."/>
            <person name="Reginatto V."/>
        </authorList>
    </citation>
    <scope>NUCLEOTIDE SEQUENCE [LARGE SCALE GENOMIC DNA]</scope>
    <source>
        <strain evidence="3 4">Br21</strain>
    </source>
</reference>
<name>A0A1S9MZT7_CLOBE</name>
<comment type="caution">
    <text evidence="3">The sequence shown here is derived from an EMBL/GenBank/DDBJ whole genome shotgun (WGS) entry which is preliminary data.</text>
</comment>
<dbReference type="InterPro" id="IPR028259">
    <property type="entry name" value="AP2-like_int_N"/>
</dbReference>
<evidence type="ECO:0000259" key="2">
    <source>
        <dbReference type="Pfam" id="PF14657"/>
    </source>
</evidence>
<dbReference type="Pfam" id="PF14657">
    <property type="entry name" value="Arm-DNA-bind_4"/>
    <property type="match status" value="1"/>
</dbReference>
<accession>A0A1S9MZT7</accession>
<evidence type="ECO:0000256" key="1">
    <source>
        <dbReference type="SAM" id="MobiDB-lite"/>
    </source>
</evidence>
<dbReference type="RefSeq" id="WP_077723726.1">
    <property type="nucleotide sequence ID" value="NZ_BKAK01000119.1"/>
</dbReference>
<dbReference type="GeneID" id="88845392"/>
<dbReference type="AlphaFoldDB" id="A0A1S9MZT7"/>